<reference evidence="2" key="2">
    <citation type="submission" date="2019-07" db="EMBL/GenBank/DDBJ databases">
        <authorList>
            <person name="Yang Y."/>
            <person name="Bocs S."/>
            <person name="Baudouin L."/>
        </authorList>
    </citation>
    <scope>NUCLEOTIDE SEQUENCE</scope>
    <source>
        <tissue evidence="2">Spear leaf of Hainan Tall coconut</tissue>
    </source>
</reference>
<keyword evidence="3" id="KW-1185">Reference proteome</keyword>
<proteinExistence type="predicted"/>
<feature type="compositionally biased region" description="Polar residues" evidence="1">
    <location>
        <begin position="257"/>
        <end position="267"/>
    </location>
</feature>
<gene>
    <name evidence="2" type="ORF">COCNU_01G012020</name>
</gene>
<feature type="region of interest" description="Disordered" evidence="1">
    <location>
        <begin position="88"/>
        <end position="212"/>
    </location>
</feature>
<dbReference type="InterPro" id="IPR034590">
    <property type="entry name" value="POLYCHOME/GIG1"/>
</dbReference>
<feature type="compositionally biased region" description="Polar residues" evidence="1">
    <location>
        <begin position="135"/>
        <end position="145"/>
    </location>
</feature>
<feature type="compositionally biased region" description="Low complexity" evidence="1">
    <location>
        <begin position="168"/>
        <end position="183"/>
    </location>
</feature>
<sequence>MPETRNRAVRGGGAAAGEIAGGFFIRRGALPVTEAGPVRVPSRGLAHGKENIPRWAVTRRKSPLPAWHPRTPLRDITVIVNALQRRRSRLRPARAQQNAQRRDVDAVATTQPTMPTNPLLHEPSASEQTPHEPSASEQTPVNQYLPSDISDSSSIPTVTSFTSASPIEHPLQASSSSSSLSPAEHSRQTISVSSNLAPDDSKPTEDERKPSCSIEYPLQTCSSSSSLSPAENPPQTILVSTYLAPDDLKPTEYVKKLSSSINGPVQTSSSPSSLSSAELPHQTVSVSTIQAPYNSNPTEYEKKLSSSIDEIERAVKKNLERTTKVPARKAAQKRTLMSLR</sequence>
<dbReference type="PANTHER" id="PTHR35119:SF1">
    <property type="entry name" value="PROTEIN POLYCHOME"/>
    <property type="match status" value="1"/>
</dbReference>
<dbReference type="Proteomes" id="UP000797356">
    <property type="component" value="Chromosome 1"/>
</dbReference>
<comment type="caution">
    <text evidence="2">The sequence shown here is derived from an EMBL/GenBank/DDBJ whole genome shotgun (WGS) entry which is preliminary data.</text>
</comment>
<dbReference type="PANTHER" id="PTHR35119">
    <property type="entry name" value="PROTEIN POLYCHOME"/>
    <property type="match status" value="1"/>
</dbReference>
<name>A0A8K0MV57_COCNU</name>
<feature type="compositionally biased region" description="Low complexity" evidence="1">
    <location>
        <begin position="146"/>
        <end position="156"/>
    </location>
</feature>
<feature type="compositionally biased region" description="Polar residues" evidence="1">
    <location>
        <begin position="282"/>
        <end position="298"/>
    </location>
</feature>
<evidence type="ECO:0000256" key="1">
    <source>
        <dbReference type="SAM" id="MobiDB-lite"/>
    </source>
</evidence>
<feature type="compositionally biased region" description="Basic and acidic residues" evidence="1">
    <location>
        <begin position="199"/>
        <end position="210"/>
    </location>
</feature>
<dbReference type="GO" id="GO:0005634">
    <property type="term" value="C:nucleus"/>
    <property type="evidence" value="ECO:0007669"/>
    <property type="project" value="InterPro"/>
</dbReference>
<dbReference type="GO" id="GO:0051783">
    <property type="term" value="P:regulation of nuclear division"/>
    <property type="evidence" value="ECO:0007669"/>
    <property type="project" value="InterPro"/>
</dbReference>
<dbReference type="OrthoDB" id="1916775at2759"/>
<feature type="region of interest" description="Disordered" evidence="1">
    <location>
        <begin position="319"/>
        <end position="340"/>
    </location>
</feature>
<feature type="region of interest" description="Disordered" evidence="1">
    <location>
        <begin position="255"/>
        <end position="301"/>
    </location>
</feature>
<protein>
    <submittedName>
        <fullName evidence="2">Muscle M-line assembly protein unc-89-like</fullName>
    </submittedName>
</protein>
<dbReference type="EMBL" id="CM017872">
    <property type="protein sequence ID" value="KAG1327268.1"/>
    <property type="molecule type" value="Genomic_DNA"/>
</dbReference>
<organism evidence="2 3">
    <name type="scientific">Cocos nucifera</name>
    <name type="common">Coconut palm</name>
    <dbReference type="NCBI Taxonomy" id="13894"/>
    <lineage>
        <taxon>Eukaryota</taxon>
        <taxon>Viridiplantae</taxon>
        <taxon>Streptophyta</taxon>
        <taxon>Embryophyta</taxon>
        <taxon>Tracheophyta</taxon>
        <taxon>Spermatophyta</taxon>
        <taxon>Magnoliopsida</taxon>
        <taxon>Liliopsida</taxon>
        <taxon>Arecaceae</taxon>
        <taxon>Arecoideae</taxon>
        <taxon>Cocoseae</taxon>
        <taxon>Attaleinae</taxon>
        <taxon>Cocos</taxon>
    </lineage>
</organism>
<dbReference type="AlphaFoldDB" id="A0A8K0MV57"/>
<reference evidence="2" key="1">
    <citation type="journal article" date="2017" name="Gigascience">
        <title>The genome draft of coconut (Cocos nucifera).</title>
        <authorList>
            <person name="Xiao Y."/>
            <person name="Xu P."/>
            <person name="Fan H."/>
            <person name="Baudouin L."/>
            <person name="Xia W."/>
            <person name="Bocs S."/>
            <person name="Xu J."/>
            <person name="Li Q."/>
            <person name="Guo A."/>
            <person name="Zhou L."/>
            <person name="Li J."/>
            <person name="Wu Y."/>
            <person name="Ma Z."/>
            <person name="Armero A."/>
            <person name="Issali A.E."/>
            <person name="Liu N."/>
            <person name="Peng M."/>
            <person name="Yang Y."/>
        </authorList>
    </citation>
    <scope>NUCLEOTIDE SEQUENCE</scope>
    <source>
        <tissue evidence="2">Spear leaf of Hainan Tall coconut</tissue>
    </source>
</reference>
<evidence type="ECO:0000313" key="2">
    <source>
        <dbReference type="EMBL" id="KAG1327268.1"/>
    </source>
</evidence>
<accession>A0A8K0MV57</accession>
<evidence type="ECO:0000313" key="3">
    <source>
        <dbReference type="Proteomes" id="UP000797356"/>
    </source>
</evidence>